<gene>
    <name evidence="5" type="ORF">GCM10010170_012920</name>
</gene>
<dbReference type="Gene3D" id="3.50.50.60">
    <property type="entry name" value="FAD/NAD(P)-binding domain"/>
    <property type="match status" value="1"/>
</dbReference>
<dbReference type="InterPro" id="IPR036188">
    <property type="entry name" value="FAD/NAD-bd_sf"/>
</dbReference>
<dbReference type="GO" id="GO:0004497">
    <property type="term" value="F:monooxygenase activity"/>
    <property type="evidence" value="ECO:0007669"/>
    <property type="project" value="UniProtKB-KW"/>
</dbReference>
<dbReference type="InterPro" id="IPR050641">
    <property type="entry name" value="RIFMO-like"/>
</dbReference>
<dbReference type="InterPro" id="IPR002938">
    <property type="entry name" value="FAD-bd"/>
</dbReference>
<keyword evidence="6" id="KW-1185">Reference proteome</keyword>
<evidence type="ECO:0000259" key="4">
    <source>
        <dbReference type="Pfam" id="PF01494"/>
    </source>
</evidence>
<accession>A0ABP5SKT3</accession>
<feature type="domain" description="FAD-binding" evidence="4">
    <location>
        <begin position="4"/>
        <end position="332"/>
    </location>
</feature>
<keyword evidence="5" id="KW-0560">Oxidoreductase</keyword>
<dbReference type="Pfam" id="PF21274">
    <property type="entry name" value="Rng_hyd_C"/>
    <property type="match status" value="1"/>
</dbReference>
<comment type="cofactor">
    <cofactor evidence="1">
        <name>FAD</name>
        <dbReference type="ChEBI" id="CHEBI:57692"/>
    </cofactor>
</comment>
<dbReference type="RefSeq" id="WP_344611309.1">
    <property type="nucleotide sequence ID" value="NZ_BAAARV010000012.1"/>
</dbReference>
<dbReference type="Gene3D" id="3.30.70.2450">
    <property type="match status" value="1"/>
</dbReference>
<evidence type="ECO:0000256" key="3">
    <source>
        <dbReference type="ARBA" id="ARBA00022827"/>
    </source>
</evidence>
<dbReference type="SUPFAM" id="SSF51905">
    <property type="entry name" value="FAD/NAD(P)-binding domain"/>
    <property type="match status" value="1"/>
</dbReference>
<keyword evidence="5" id="KW-0503">Monooxygenase</keyword>
<dbReference type="Proteomes" id="UP001501444">
    <property type="component" value="Unassembled WGS sequence"/>
</dbReference>
<dbReference type="EMBL" id="BAAARV010000012">
    <property type="protein sequence ID" value="GAA2333612.1"/>
    <property type="molecule type" value="Genomic_DNA"/>
</dbReference>
<dbReference type="PANTHER" id="PTHR43004:SF19">
    <property type="entry name" value="BINDING MONOOXYGENASE, PUTATIVE (JCVI)-RELATED"/>
    <property type="match status" value="1"/>
</dbReference>
<organism evidence="5 6">
    <name type="scientific">Dactylosporangium salmoneum</name>
    <dbReference type="NCBI Taxonomy" id="53361"/>
    <lineage>
        <taxon>Bacteria</taxon>
        <taxon>Bacillati</taxon>
        <taxon>Actinomycetota</taxon>
        <taxon>Actinomycetes</taxon>
        <taxon>Micromonosporales</taxon>
        <taxon>Micromonosporaceae</taxon>
        <taxon>Dactylosporangium</taxon>
    </lineage>
</organism>
<evidence type="ECO:0000256" key="2">
    <source>
        <dbReference type="ARBA" id="ARBA00022630"/>
    </source>
</evidence>
<comment type="caution">
    <text evidence="5">The sequence shown here is derived from an EMBL/GenBank/DDBJ whole genome shotgun (WGS) entry which is preliminary data.</text>
</comment>
<keyword evidence="2" id="KW-0285">Flavoprotein</keyword>
<keyword evidence="3" id="KW-0274">FAD</keyword>
<evidence type="ECO:0000256" key="1">
    <source>
        <dbReference type="ARBA" id="ARBA00001974"/>
    </source>
</evidence>
<dbReference type="Pfam" id="PF01494">
    <property type="entry name" value="FAD_binding_3"/>
    <property type="match status" value="1"/>
</dbReference>
<proteinExistence type="predicted"/>
<dbReference type="PANTHER" id="PTHR43004">
    <property type="entry name" value="TRK SYSTEM POTASSIUM UPTAKE PROTEIN"/>
    <property type="match status" value="1"/>
</dbReference>
<evidence type="ECO:0000313" key="5">
    <source>
        <dbReference type="EMBL" id="GAA2333612.1"/>
    </source>
</evidence>
<name>A0ABP5SKT3_9ACTN</name>
<dbReference type="PRINTS" id="PR00420">
    <property type="entry name" value="RNGMNOXGNASE"/>
</dbReference>
<protein>
    <submittedName>
        <fullName evidence="5">FAD-dependent monooxygenase</fullName>
    </submittedName>
</protein>
<sequence length="452" mass="47766">MEQTQVVVAGGGPTGLMLACELRLAGLDVVVLDAAAGRSGESRAGGLHARSLEILEHRGIAERFLARGRRVPAAHFAGIWLELSGLGTRYTFVLGLVQARVEELLEERAAELGARVRWSSPVTGLTQTASHAEVTTAGGEVIRAQYVVGCDGGRSTIRRLAGIAFEGTDATLSSMLADVELADPPAGPIFQRRTPLGDFTVLPLQPGSHRLMVNQYDRVAPRDAVLDFAGFREAFVAISGRDFGMHSPRWVSRYNDAARLAAAYRAGRVLLAGDAAHIHWPAGGQGLNTGLQDAANLGWKLGLVARGLAGDALLDTYEAERRPVAARVLDNTRAQTALSRPGAQVDALRATMSGLLSVEDANRRLAEMIVGLDQGERAADVALATAGPMLFGTAESLATAEPWSDRVDLAPAGGRERLIRPDGYVAWSGGEGLREALASWFGPASSSALSRA</sequence>
<evidence type="ECO:0000313" key="6">
    <source>
        <dbReference type="Proteomes" id="UP001501444"/>
    </source>
</evidence>
<reference evidence="6" key="1">
    <citation type="journal article" date="2019" name="Int. J. Syst. Evol. Microbiol.">
        <title>The Global Catalogue of Microorganisms (GCM) 10K type strain sequencing project: providing services to taxonomists for standard genome sequencing and annotation.</title>
        <authorList>
            <consortium name="The Broad Institute Genomics Platform"/>
            <consortium name="The Broad Institute Genome Sequencing Center for Infectious Disease"/>
            <person name="Wu L."/>
            <person name="Ma J."/>
        </authorList>
    </citation>
    <scope>NUCLEOTIDE SEQUENCE [LARGE SCALE GENOMIC DNA]</scope>
    <source>
        <strain evidence="6">JCM 3272</strain>
    </source>
</reference>
<dbReference type="Gene3D" id="3.40.30.120">
    <property type="match status" value="1"/>
</dbReference>